<evidence type="ECO:0000259" key="4">
    <source>
        <dbReference type="Pfam" id="PF24320"/>
    </source>
</evidence>
<organism evidence="5 6">
    <name type="scientific">Macrophomina phaseolina</name>
    <dbReference type="NCBI Taxonomy" id="35725"/>
    <lineage>
        <taxon>Eukaryota</taxon>
        <taxon>Fungi</taxon>
        <taxon>Dikarya</taxon>
        <taxon>Ascomycota</taxon>
        <taxon>Pezizomycotina</taxon>
        <taxon>Dothideomycetes</taxon>
        <taxon>Dothideomycetes incertae sedis</taxon>
        <taxon>Botryosphaeriales</taxon>
        <taxon>Botryosphaeriaceae</taxon>
        <taxon>Macrophomina</taxon>
    </lineage>
</organism>
<feature type="chain" id="PRO_5045475032" description="DUF7492 domain-containing protein" evidence="3">
    <location>
        <begin position="21"/>
        <end position="461"/>
    </location>
</feature>
<dbReference type="Pfam" id="PF24320">
    <property type="entry name" value="DUF7492"/>
    <property type="match status" value="1"/>
</dbReference>
<evidence type="ECO:0000256" key="1">
    <source>
        <dbReference type="SAM" id="MobiDB-lite"/>
    </source>
</evidence>
<evidence type="ECO:0000313" key="5">
    <source>
        <dbReference type="EMBL" id="KAH7030208.1"/>
    </source>
</evidence>
<dbReference type="InterPro" id="IPR055915">
    <property type="entry name" value="DUF7492"/>
</dbReference>
<sequence>MNNNFLVALVAALLLTQVAAHTWIEQLSVIRNGTFVGNYGYPRSYLSRTDPGFNGGASSQWLLPPLQSNRIRVDDSDLLCRPEQRKQVQSEKWPRLNIAPGDYAAMKYAENGHVTLPDNQKGKPEKGGTVYVFGTLEPKEDETLSNVLKWTSDGSGGDKRGKLLTANNFDDGRCYQINSGEISLQRQKEFPDPNPGQPTSVNEQYCETDVKIPEDIETGKTYTLYWVWDWPTAKGGVDPTYPDGKDEYYTTCSDVEITNPNSLQSFVAGSVQQQYKLEQQDPQTKAVSTYTDRTAVSVDPDRAGSSSGSSSATTPGSTPNSSSASAVTPTQGGASDPLETVYVTITASPTTKSMVTEMVTITGPVPLVTQYLTSTILAARGASPRSNLQVGPERRSVHHRRGLGFMGSEQSVESHGSGEPTESDDNLAVRQASSGAAPSAMAVPSTMMIMMMLFTIAYAFA</sequence>
<feature type="signal peptide" evidence="3">
    <location>
        <begin position="1"/>
        <end position="20"/>
    </location>
</feature>
<evidence type="ECO:0000313" key="6">
    <source>
        <dbReference type="Proteomes" id="UP000774617"/>
    </source>
</evidence>
<proteinExistence type="predicted"/>
<keyword evidence="6" id="KW-1185">Reference proteome</keyword>
<feature type="compositionally biased region" description="Low complexity" evidence="1">
    <location>
        <begin position="304"/>
        <end position="330"/>
    </location>
</feature>
<name>A0ABQ8FWU6_9PEZI</name>
<evidence type="ECO:0000256" key="2">
    <source>
        <dbReference type="SAM" id="Phobius"/>
    </source>
</evidence>
<feature type="transmembrane region" description="Helical" evidence="2">
    <location>
        <begin position="440"/>
        <end position="460"/>
    </location>
</feature>
<reference evidence="5 6" key="1">
    <citation type="journal article" date="2021" name="Nat. Commun.">
        <title>Genetic determinants of endophytism in the Arabidopsis root mycobiome.</title>
        <authorList>
            <person name="Mesny F."/>
            <person name="Miyauchi S."/>
            <person name="Thiergart T."/>
            <person name="Pickel B."/>
            <person name="Atanasova L."/>
            <person name="Karlsson M."/>
            <person name="Huettel B."/>
            <person name="Barry K.W."/>
            <person name="Haridas S."/>
            <person name="Chen C."/>
            <person name="Bauer D."/>
            <person name="Andreopoulos W."/>
            <person name="Pangilinan J."/>
            <person name="LaButti K."/>
            <person name="Riley R."/>
            <person name="Lipzen A."/>
            <person name="Clum A."/>
            <person name="Drula E."/>
            <person name="Henrissat B."/>
            <person name="Kohler A."/>
            <person name="Grigoriev I.V."/>
            <person name="Martin F.M."/>
            <person name="Hacquard S."/>
        </authorList>
    </citation>
    <scope>NUCLEOTIDE SEQUENCE [LARGE SCALE GENOMIC DNA]</scope>
    <source>
        <strain evidence="5 6">MPI-SDFR-AT-0080</strain>
    </source>
</reference>
<keyword evidence="2" id="KW-0812">Transmembrane</keyword>
<protein>
    <recommendedName>
        <fullName evidence="4">DUF7492 domain-containing protein</fullName>
    </recommendedName>
</protein>
<keyword evidence="2" id="KW-1133">Transmembrane helix</keyword>
<feature type="region of interest" description="Disordered" evidence="1">
    <location>
        <begin position="407"/>
        <end position="432"/>
    </location>
</feature>
<gene>
    <name evidence="5" type="ORF">B0J12DRAFT_321698</name>
</gene>
<feature type="domain" description="DUF7492" evidence="4">
    <location>
        <begin position="18"/>
        <end position="284"/>
    </location>
</feature>
<dbReference type="Proteomes" id="UP000774617">
    <property type="component" value="Unassembled WGS sequence"/>
</dbReference>
<feature type="region of interest" description="Disordered" evidence="1">
    <location>
        <begin position="278"/>
        <end position="336"/>
    </location>
</feature>
<dbReference type="EMBL" id="JAGTJR010000045">
    <property type="protein sequence ID" value="KAH7030208.1"/>
    <property type="molecule type" value="Genomic_DNA"/>
</dbReference>
<feature type="compositionally biased region" description="Polar residues" evidence="1">
    <location>
        <begin position="278"/>
        <end position="294"/>
    </location>
</feature>
<keyword evidence="2" id="KW-0472">Membrane</keyword>
<comment type="caution">
    <text evidence="5">The sequence shown here is derived from an EMBL/GenBank/DDBJ whole genome shotgun (WGS) entry which is preliminary data.</text>
</comment>
<evidence type="ECO:0000256" key="3">
    <source>
        <dbReference type="SAM" id="SignalP"/>
    </source>
</evidence>
<keyword evidence="3" id="KW-0732">Signal</keyword>
<accession>A0ABQ8FWU6</accession>